<evidence type="ECO:0000313" key="2">
    <source>
        <dbReference type="EMBL" id="AFP03727.1"/>
    </source>
</evidence>
<dbReference type="AlphaFoldDB" id="V9KY32"/>
<dbReference type="PANTHER" id="PTHR14454">
    <property type="entry name" value="GRB2-ASSOCIATED AND REGULATOR OF MAPK PROTEIN FAMILY MEMBER"/>
    <property type="match status" value="1"/>
</dbReference>
<dbReference type="InterPro" id="IPR001660">
    <property type="entry name" value="SAM"/>
</dbReference>
<protein>
    <recommendedName>
        <fullName evidence="1">SAM domain-containing protein</fullName>
    </recommendedName>
</protein>
<organism evidence="2">
    <name type="scientific">Callorhinchus milii</name>
    <name type="common">Ghost shark</name>
    <dbReference type="NCBI Taxonomy" id="7868"/>
    <lineage>
        <taxon>Eukaryota</taxon>
        <taxon>Metazoa</taxon>
        <taxon>Chordata</taxon>
        <taxon>Craniata</taxon>
        <taxon>Vertebrata</taxon>
        <taxon>Chondrichthyes</taxon>
        <taxon>Holocephali</taxon>
        <taxon>Chimaeriformes</taxon>
        <taxon>Callorhinchidae</taxon>
        <taxon>Callorhinchus</taxon>
    </lineage>
</organism>
<accession>V9KY32</accession>
<sequence length="400" mass="45994">MELKNIQWSKSEYSLNEFRRKFETSLPQIIKVTEGFLGQQEVDSISAATILRIHCLRSLKRAIAECKNGKVLSLPVNSSMLFYAMDQKTNKEVGPLTMEQVLLYFTLPVNIRSAANLTYTDMRMNPRLKNQKLGNLYVTQTYQQEILLGHTINSSGCLLVRIPIVIPMYMHQIKVVVAEGFMDDNKTQWNICCTNYDSMVNNVGFLDHFIYQDITLFDKTEKSRHGNEYAELEPLYISLQECKEDNTYHTLHSYQRQNKMLPVQLPVEYPTQVNQQNKIQESPKLKPKGTSPLPVLAKTTMDTQSLSNTPSSTSNVQIGKTNKIATMSDVPLDLQTLGVDEICDCLNLLNMNQYIKAFQLQQIDGTLLFDMDRDMMQTTLKMSNFHITKLTRFMKGWRPK</sequence>
<dbReference type="Pfam" id="PF00536">
    <property type="entry name" value="SAM_1"/>
    <property type="match status" value="1"/>
</dbReference>
<reference evidence="2" key="1">
    <citation type="journal article" date="2014" name="Nature">
        <title>Elephant shark genome provides unique insights into gnathostome evolution.</title>
        <authorList>
            <consortium name="International Elephant Shark Genome Sequencing Consortium"/>
            <person name="Venkatesh B."/>
            <person name="Lee A.P."/>
            <person name="Ravi V."/>
            <person name="Maurya A.K."/>
            <person name="Lian M.M."/>
            <person name="Swann J.B."/>
            <person name="Ohta Y."/>
            <person name="Flajnik M.F."/>
            <person name="Sutoh Y."/>
            <person name="Kasahara M."/>
            <person name="Hoon S."/>
            <person name="Gangu V."/>
            <person name="Roy S.W."/>
            <person name="Irimia M."/>
            <person name="Korzh V."/>
            <person name="Kondrychyn I."/>
            <person name="Lim Z.W."/>
            <person name="Tay B.H."/>
            <person name="Tohari S."/>
            <person name="Kong K.W."/>
            <person name="Ho S."/>
            <person name="Lorente-Galdos B."/>
            <person name="Quilez J."/>
            <person name="Marques-Bonet T."/>
            <person name="Raney B.J."/>
            <person name="Ingham P.W."/>
            <person name="Tay A."/>
            <person name="Hillier L.W."/>
            <person name="Minx P."/>
            <person name="Boehm T."/>
            <person name="Wilson R.K."/>
            <person name="Brenner S."/>
            <person name="Warren W.C."/>
        </authorList>
    </citation>
    <scope>NUCLEOTIDE SEQUENCE</scope>
    <source>
        <tissue evidence="2">Gills</tissue>
    </source>
</reference>
<dbReference type="PANTHER" id="PTHR14454:SF11">
    <property type="entry name" value="SERRANO, ISOFORM F"/>
    <property type="match status" value="1"/>
</dbReference>
<dbReference type="InterPro" id="IPR013761">
    <property type="entry name" value="SAM/pointed_sf"/>
</dbReference>
<feature type="domain" description="SAM" evidence="1">
    <location>
        <begin position="340"/>
        <end position="393"/>
    </location>
</feature>
<dbReference type="InterPro" id="IPR052281">
    <property type="entry name" value="GAREM"/>
</dbReference>
<evidence type="ECO:0000259" key="1">
    <source>
        <dbReference type="Pfam" id="PF00536"/>
    </source>
</evidence>
<proteinExistence type="evidence at transcript level"/>
<dbReference type="EMBL" id="JW871209">
    <property type="protein sequence ID" value="AFP03727.1"/>
    <property type="molecule type" value="mRNA"/>
</dbReference>
<name>V9KY32_CALMI</name>
<dbReference type="SUPFAM" id="SSF47769">
    <property type="entry name" value="SAM/Pointed domain"/>
    <property type="match status" value="1"/>
</dbReference>
<dbReference type="Gene3D" id="1.10.150.50">
    <property type="entry name" value="Transcription Factor, Ets-1"/>
    <property type="match status" value="1"/>
</dbReference>